<dbReference type="VEuPathDB" id="MicrosporidiaDB:NBO_38g0004"/>
<gene>
    <name evidence="2" type="ORF">NBO_38g0004</name>
</gene>
<feature type="region of interest" description="Disordered" evidence="1">
    <location>
        <begin position="126"/>
        <end position="145"/>
    </location>
</feature>
<dbReference type="HOGENOM" id="CLU_717842_0_0_1"/>
<evidence type="ECO:0000313" key="2">
    <source>
        <dbReference type="EMBL" id="EOB14093.1"/>
    </source>
</evidence>
<dbReference type="EMBL" id="KB908946">
    <property type="protein sequence ID" value="EOB14093.1"/>
    <property type="molecule type" value="Genomic_DNA"/>
</dbReference>
<organism evidence="2 3">
    <name type="scientific">Nosema bombycis (strain CQ1 / CVCC 102059)</name>
    <name type="common">Microsporidian parasite</name>
    <name type="synonym">Pebrine of silkworm</name>
    <dbReference type="NCBI Taxonomy" id="578461"/>
    <lineage>
        <taxon>Eukaryota</taxon>
        <taxon>Fungi</taxon>
        <taxon>Fungi incertae sedis</taxon>
        <taxon>Microsporidia</taxon>
        <taxon>Nosematidae</taxon>
        <taxon>Nosema</taxon>
    </lineage>
</organism>
<sequence>MIEGEGHSDLFTRLDVQNETNKQKFDQVSEMIEDNSKWLSIDNFSHNEIDKQAVDCILDMSDRPYFSEFNKQKNVETGDLSLQEHTPLPEEVSEPGSSTQKVSLQSEISNHVVNIDSLIDTLRSEDDHPAENFSSNNQDIPLSPSNSVETSSQFISFERKEVMYLQINVHIRTLINDSYVDSYLERLNGVKAMLDHITQPNLQNLEITRSFMNSLDKLILQLLDSLNLRKANNIEFYEMQGYETFNFYISDQIYNMKIYDYICQNISKCEKEFDQIFNDQFLQLYNYFPDFPELMTLGSLIKKGLDEKLLLFIRIIQMIIKENKTRLLKIKPVILFIIKKLFLMPHNRTQYIDLALKEKFNFTKAYIKRYPCYKNHSNLRSYCGN</sequence>
<protein>
    <submittedName>
        <fullName evidence="2">Uncharacterized protein</fullName>
    </submittedName>
</protein>
<evidence type="ECO:0000313" key="3">
    <source>
        <dbReference type="Proteomes" id="UP000016927"/>
    </source>
</evidence>
<dbReference type="AlphaFoldDB" id="R0MMK2"/>
<name>R0MMK2_NOSB1</name>
<accession>R0MMK2</accession>
<proteinExistence type="predicted"/>
<evidence type="ECO:0000256" key="1">
    <source>
        <dbReference type="SAM" id="MobiDB-lite"/>
    </source>
</evidence>
<reference evidence="2 3" key="1">
    <citation type="journal article" date="2013" name="BMC Genomics">
        <title>Comparative genomics of parasitic silkworm microsporidia reveal an association between genome expansion and host adaptation.</title>
        <authorList>
            <person name="Pan G."/>
            <person name="Xu J."/>
            <person name="Li T."/>
            <person name="Xia Q."/>
            <person name="Liu S.L."/>
            <person name="Zhang G."/>
            <person name="Li S."/>
            <person name="Li C."/>
            <person name="Liu H."/>
            <person name="Yang L."/>
            <person name="Liu T."/>
            <person name="Zhang X."/>
            <person name="Wu Z."/>
            <person name="Fan W."/>
            <person name="Dang X."/>
            <person name="Xiang H."/>
            <person name="Tao M."/>
            <person name="Li Y."/>
            <person name="Hu J."/>
            <person name="Li Z."/>
            <person name="Lin L."/>
            <person name="Luo J."/>
            <person name="Geng L."/>
            <person name="Wang L."/>
            <person name="Long M."/>
            <person name="Wan Y."/>
            <person name="He N."/>
            <person name="Zhang Z."/>
            <person name="Lu C."/>
            <person name="Keeling P.J."/>
            <person name="Wang J."/>
            <person name="Xiang Z."/>
            <person name="Zhou Z."/>
        </authorList>
    </citation>
    <scope>NUCLEOTIDE SEQUENCE [LARGE SCALE GENOMIC DNA]</scope>
    <source>
        <strain evidence="3">CQ1 / CVCC 102059</strain>
    </source>
</reference>
<feature type="compositionally biased region" description="Polar residues" evidence="1">
    <location>
        <begin position="132"/>
        <end position="145"/>
    </location>
</feature>
<dbReference type="Proteomes" id="UP000016927">
    <property type="component" value="Unassembled WGS sequence"/>
</dbReference>
<keyword evidence="3" id="KW-1185">Reference proteome</keyword>